<dbReference type="Proteomes" id="UP000789405">
    <property type="component" value="Unassembled WGS sequence"/>
</dbReference>
<feature type="compositionally biased region" description="Low complexity" evidence="1">
    <location>
        <begin position="10"/>
        <end position="48"/>
    </location>
</feature>
<feature type="non-terminal residue" evidence="2">
    <location>
        <position position="1"/>
    </location>
</feature>
<name>A0A9N9K655_9GLOM</name>
<evidence type="ECO:0000313" key="3">
    <source>
        <dbReference type="Proteomes" id="UP000789405"/>
    </source>
</evidence>
<keyword evidence="3" id="KW-1185">Reference proteome</keyword>
<protein>
    <submittedName>
        <fullName evidence="2">21330_t:CDS:1</fullName>
    </submittedName>
</protein>
<comment type="caution">
    <text evidence="2">The sequence shown here is derived from an EMBL/GenBank/DDBJ whole genome shotgun (WGS) entry which is preliminary data.</text>
</comment>
<feature type="non-terminal residue" evidence="2">
    <location>
        <position position="86"/>
    </location>
</feature>
<gene>
    <name evidence="2" type="ORF">DERYTH_LOCUS25259</name>
</gene>
<feature type="region of interest" description="Disordered" evidence="1">
    <location>
        <begin position="1"/>
        <end position="51"/>
    </location>
</feature>
<accession>A0A9N9K655</accession>
<sequence length="86" mass="9268">TNTNPSSLQNTNTDYTDTSTSSNTTNSVLTTNKPPDTNTVPRPNTPTNQITQPILLAPSSSYTPAASNFKVNCKRPRVLYNISPLA</sequence>
<dbReference type="AlphaFoldDB" id="A0A9N9K655"/>
<proteinExistence type="predicted"/>
<reference evidence="2" key="1">
    <citation type="submission" date="2021-06" db="EMBL/GenBank/DDBJ databases">
        <authorList>
            <person name="Kallberg Y."/>
            <person name="Tangrot J."/>
            <person name="Rosling A."/>
        </authorList>
    </citation>
    <scope>NUCLEOTIDE SEQUENCE</scope>
    <source>
        <strain evidence="2">MA453B</strain>
    </source>
</reference>
<organism evidence="2 3">
    <name type="scientific">Dentiscutata erythropus</name>
    <dbReference type="NCBI Taxonomy" id="1348616"/>
    <lineage>
        <taxon>Eukaryota</taxon>
        <taxon>Fungi</taxon>
        <taxon>Fungi incertae sedis</taxon>
        <taxon>Mucoromycota</taxon>
        <taxon>Glomeromycotina</taxon>
        <taxon>Glomeromycetes</taxon>
        <taxon>Diversisporales</taxon>
        <taxon>Gigasporaceae</taxon>
        <taxon>Dentiscutata</taxon>
    </lineage>
</organism>
<dbReference type="EMBL" id="CAJVPY010046090">
    <property type="protein sequence ID" value="CAG8810247.1"/>
    <property type="molecule type" value="Genomic_DNA"/>
</dbReference>
<evidence type="ECO:0000313" key="2">
    <source>
        <dbReference type="EMBL" id="CAG8810247.1"/>
    </source>
</evidence>
<evidence type="ECO:0000256" key="1">
    <source>
        <dbReference type="SAM" id="MobiDB-lite"/>
    </source>
</evidence>